<keyword evidence="1" id="KW-0812">Transmembrane</keyword>
<feature type="transmembrane region" description="Helical" evidence="1">
    <location>
        <begin position="25"/>
        <end position="44"/>
    </location>
</feature>
<proteinExistence type="predicted"/>
<protein>
    <submittedName>
        <fullName evidence="2">Uncharacterized protein</fullName>
    </submittedName>
</protein>
<dbReference type="RefSeq" id="WP_072896923.1">
    <property type="nucleotide sequence ID" value="NZ_FQVM01000022.1"/>
</dbReference>
<sequence>MNKNNSDFTIPKEIKDFIDNLNLDLANIQILGSNIFILANLISIRSAKEDKQKIYEKKAGVPVTVKPAETAYKASTLSLLAIYIFAIVAERSLIEQRDEINSGISRDSITPYEKIFNSSLLNIIAGNMRLEAIEELLRVSESEETLI</sequence>
<dbReference type="AlphaFoldDB" id="A0A1M4XY30"/>
<evidence type="ECO:0000313" key="3">
    <source>
        <dbReference type="Proteomes" id="UP000184035"/>
    </source>
</evidence>
<keyword evidence="3" id="KW-1185">Reference proteome</keyword>
<dbReference type="Proteomes" id="UP000184035">
    <property type="component" value="Unassembled WGS sequence"/>
</dbReference>
<organism evidence="2 3">
    <name type="scientific">Clostridium fallax</name>
    <dbReference type="NCBI Taxonomy" id="1533"/>
    <lineage>
        <taxon>Bacteria</taxon>
        <taxon>Bacillati</taxon>
        <taxon>Bacillota</taxon>
        <taxon>Clostridia</taxon>
        <taxon>Eubacteriales</taxon>
        <taxon>Clostridiaceae</taxon>
        <taxon>Clostridium</taxon>
    </lineage>
</organism>
<gene>
    <name evidence="2" type="ORF">SAMN05443638_1229</name>
</gene>
<evidence type="ECO:0000313" key="2">
    <source>
        <dbReference type="EMBL" id="SHE98345.1"/>
    </source>
</evidence>
<dbReference type="EMBL" id="FQVM01000022">
    <property type="protein sequence ID" value="SHE98345.1"/>
    <property type="molecule type" value="Genomic_DNA"/>
</dbReference>
<accession>A0A1M4XY30</accession>
<keyword evidence="1" id="KW-0472">Membrane</keyword>
<name>A0A1M4XY30_9CLOT</name>
<dbReference type="STRING" id="1533.SAMN05443638_1229"/>
<reference evidence="2 3" key="1">
    <citation type="submission" date="2016-11" db="EMBL/GenBank/DDBJ databases">
        <authorList>
            <person name="Jaros S."/>
            <person name="Januszkiewicz K."/>
            <person name="Wedrychowicz H."/>
        </authorList>
    </citation>
    <scope>NUCLEOTIDE SEQUENCE [LARGE SCALE GENOMIC DNA]</scope>
    <source>
        <strain evidence="2 3">DSM 2631</strain>
    </source>
</reference>
<evidence type="ECO:0000256" key="1">
    <source>
        <dbReference type="SAM" id="Phobius"/>
    </source>
</evidence>
<keyword evidence="1" id="KW-1133">Transmembrane helix</keyword>